<evidence type="ECO:0000313" key="3">
    <source>
        <dbReference type="Proteomes" id="UP000569732"/>
    </source>
</evidence>
<dbReference type="Proteomes" id="UP000569732">
    <property type="component" value="Unassembled WGS sequence"/>
</dbReference>
<evidence type="ECO:0000313" key="2">
    <source>
        <dbReference type="EMBL" id="NYZ67986.1"/>
    </source>
</evidence>
<keyword evidence="1" id="KW-1133">Transmembrane helix</keyword>
<dbReference type="EMBL" id="JACCKB010000032">
    <property type="protein sequence ID" value="NYZ67986.1"/>
    <property type="molecule type" value="Genomic_DNA"/>
</dbReference>
<name>A0A853IK09_9GAMM</name>
<organism evidence="2 3">
    <name type="scientific">Spartinivicinus marinus</name>
    <dbReference type="NCBI Taxonomy" id="2994442"/>
    <lineage>
        <taxon>Bacteria</taxon>
        <taxon>Pseudomonadati</taxon>
        <taxon>Pseudomonadota</taxon>
        <taxon>Gammaproteobacteria</taxon>
        <taxon>Oceanospirillales</taxon>
        <taxon>Zooshikellaceae</taxon>
        <taxon>Spartinivicinus</taxon>
    </lineage>
</organism>
<protein>
    <submittedName>
        <fullName evidence="2">Uncharacterized protein</fullName>
    </submittedName>
</protein>
<reference evidence="2 3" key="1">
    <citation type="submission" date="2020-07" db="EMBL/GenBank/DDBJ databases">
        <title>Endozoicomonas sp. nov., isolated from sediment.</title>
        <authorList>
            <person name="Gu T."/>
        </authorList>
    </citation>
    <scope>NUCLEOTIDE SEQUENCE [LARGE SCALE GENOMIC DNA]</scope>
    <source>
        <strain evidence="2 3">SM1973</strain>
    </source>
</reference>
<evidence type="ECO:0000256" key="1">
    <source>
        <dbReference type="SAM" id="Phobius"/>
    </source>
</evidence>
<sequence length="100" mass="11223">MGGFFSFGAVFIALLAFLPFIVGLFLMGRTNKMTNYLAVLGIFYAVTSMQSIVHFLIPSNIQRMIYSNGYGVFLMLGIFYCIALGLSIVWFKKRRESKAA</sequence>
<keyword evidence="3" id="KW-1185">Reference proteome</keyword>
<comment type="caution">
    <text evidence="2">The sequence shown here is derived from an EMBL/GenBank/DDBJ whole genome shotgun (WGS) entry which is preliminary data.</text>
</comment>
<dbReference type="RefSeq" id="WP_180570004.1">
    <property type="nucleotide sequence ID" value="NZ_JACCKB010000032.1"/>
</dbReference>
<dbReference type="AlphaFoldDB" id="A0A853IK09"/>
<accession>A0A853IK09</accession>
<proteinExistence type="predicted"/>
<keyword evidence="1" id="KW-0812">Transmembrane</keyword>
<feature type="transmembrane region" description="Helical" evidence="1">
    <location>
        <begin position="36"/>
        <end position="57"/>
    </location>
</feature>
<keyword evidence="1" id="KW-0472">Membrane</keyword>
<feature type="transmembrane region" description="Helical" evidence="1">
    <location>
        <begin position="6"/>
        <end position="27"/>
    </location>
</feature>
<gene>
    <name evidence="2" type="ORF">H0A36_18380</name>
</gene>
<feature type="transmembrane region" description="Helical" evidence="1">
    <location>
        <begin position="69"/>
        <end position="91"/>
    </location>
</feature>